<gene>
    <name evidence="1" type="ORF">MENTE1834_LOCUS1139</name>
</gene>
<dbReference type="Proteomes" id="UP001497535">
    <property type="component" value="Unassembled WGS sequence"/>
</dbReference>
<proteinExistence type="predicted"/>
<accession>A0ACB0XMJ1</accession>
<protein>
    <submittedName>
        <fullName evidence="1">Uncharacterized protein</fullName>
    </submittedName>
</protein>
<dbReference type="EMBL" id="CAVMJV010000001">
    <property type="protein sequence ID" value="CAK5008740.1"/>
    <property type="molecule type" value="Genomic_DNA"/>
</dbReference>
<organism evidence="1 2">
    <name type="scientific">Meloidogyne enterolobii</name>
    <name type="common">Root-knot nematode worm</name>
    <name type="synonym">Meloidogyne mayaguensis</name>
    <dbReference type="NCBI Taxonomy" id="390850"/>
    <lineage>
        <taxon>Eukaryota</taxon>
        <taxon>Metazoa</taxon>
        <taxon>Ecdysozoa</taxon>
        <taxon>Nematoda</taxon>
        <taxon>Chromadorea</taxon>
        <taxon>Rhabditida</taxon>
        <taxon>Tylenchina</taxon>
        <taxon>Tylenchomorpha</taxon>
        <taxon>Tylenchoidea</taxon>
        <taxon>Meloidogynidae</taxon>
        <taxon>Meloidogyninae</taxon>
        <taxon>Meloidogyne</taxon>
    </lineage>
</organism>
<sequence length="58" mass="6776">MYSPKNIYLPGRVVSRLCTVIFLTIAFPLLIIYPLFKNRLALNIYLVHYKVVPIKLEP</sequence>
<reference evidence="1" key="1">
    <citation type="submission" date="2023-11" db="EMBL/GenBank/DDBJ databases">
        <authorList>
            <person name="Poullet M."/>
        </authorList>
    </citation>
    <scope>NUCLEOTIDE SEQUENCE</scope>
    <source>
        <strain evidence="1">E1834</strain>
    </source>
</reference>
<name>A0ACB0XMJ1_MELEN</name>
<evidence type="ECO:0000313" key="2">
    <source>
        <dbReference type="Proteomes" id="UP001497535"/>
    </source>
</evidence>
<keyword evidence="2" id="KW-1185">Reference proteome</keyword>
<comment type="caution">
    <text evidence="1">The sequence shown here is derived from an EMBL/GenBank/DDBJ whole genome shotgun (WGS) entry which is preliminary data.</text>
</comment>
<evidence type="ECO:0000313" key="1">
    <source>
        <dbReference type="EMBL" id="CAK5008740.1"/>
    </source>
</evidence>